<organism evidence="1">
    <name type="scientific">uncultured Dysgonomonas sp</name>
    <dbReference type="NCBI Taxonomy" id="206096"/>
    <lineage>
        <taxon>Bacteria</taxon>
        <taxon>Pseudomonadati</taxon>
        <taxon>Bacteroidota</taxon>
        <taxon>Bacteroidia</taxon>
        <taxon>Bacteroidales</taxon>
        <taxon>Dysgonomonadaceae</taxon>
        <taxon>Dysgonomonas</taxon>
        <taxon>environmental samples</taxon>
    </lineage>
</organism>
<reference evidence="1" key="1">
    <citation type="submission" date="2016-04" db="EMBL/GenBank/DDBJ databases">
        <authorList>
            <person name="Evans L.H."/>
            <person name="Alamgir A."/>
            <person name="Owens N."/>
            <person name="Weber N.D."/>
            <person name="Virtaneva K."/>
            <person name="Barbian K."/>
            <person name="Babar A."/>
            <person name="Rosenke K."/>
        </authorList>
    </citation>
    <scope>NUCLEOTIDE SEQUENCE</scope>
    <source>
        <strain evidence="1">86-2</strain>
    </source>
</reference>
<dbReference type="RefSeq" id="WP_296951184.1">
    <property type="nucleotide sequence ID" value="NZ_LT599021.1"/>
</dbReference>
<evidence type="ECO:0000313" key="1">
    <source>
        <dbReference type="EMBL" id="SBW06425.1"/>
    </source>
</evidence>
<proteinExistence type="predicted"/>
<name>A0A212K4K0_9BACT</name>
<accession>A0A212K4K0</accession>
<sequence length="60" mass="6795">MEKKIFTVKDKNLARADVAEALGIKVTDIEEATVSHTYDLSNILEVGQIYEYSTYQITVK</sequence>
<dbReference type="AlphaFoldDB" id="A0A212K4K0"/>
<dbReference type="EMBL" id="FLUL01000001">
    <property type="protein sequence ID" value="SBW06425.1"/>
    <property type="molecule type" value="Genomic_DNA"/>
</dbReference>
<protein>
    <submittedName>
        <fullName evidence="1">Uncharacterized protein</fullName>
    </submittedName>
</protein>
<gene>
    <name evidence="1" type="ORF">KL86DYS2_12971</name>
</gene>